<keyword evidence="4" id="KW-1185">Reference proteome</keyword>
<feature type="compositionally biased region" description="Basic and acidic residues" evidence="1">
    <location>
        <begin position="1"/>
        <end position="12"/>
    </location>
</feature>
<feature type="region of interest" description="Disordered" evidence="1">
    <location>
        <begin position="1"/>
        <end position="29"/>
    </location>
</feature>
<protein>
    <submittedName>
        <fullName evidence="3">Uncharacterized protein</fullName>
    </submittedName>
</protein>
<reference evidence="4" key="1">
    <citation type="journal article" date="2019" name="Int. J. Syst. Evol. Microbiol.">
        <title>The Global Catalogue of Microorganisms (GCM) 10K type strain sequencing project: providing services to taxonomists for standard genome sequencing and annotation.</title>
        <authorList>
            <consortium name="The Broad Institute Genomics Platform"/>
            <consortium name="The Broad Institute Genome Sequencing Center for Infectious Disease"/>
            <person name="Wu L."/>
            <person name="Ma J."/>
        </authorList>
    </citation>
    <scope>NUCLEOTIDE SEQUENCE [LARGE SCALE GENOMIC DNA]</scope>
    <source>
        <strain evidence="4">KCTC 42586</strain>
    </source>
</reference>
<dbReference type="RefSeq" id="WP_380845902.1">
    <property type="nucleotide sequence ID" value="NZ_JBHSKM010000002.1"/>
</dbReference>
<comment type="caution">
    <text evidence="3">The sequence shown here is derived from an EMBL/GenBank/DDBJ whole genome shotgun (WGS) entry which is preliminary data.</text>
</comment>
<keyword evidence="2" id="KW-0472">Membrane</keyword>
<proteinExistence type="predicted"/>
<sequence length="445" mass="49534">MDDTTTGDRRGEPSGAARPGTSGNLSRFTDLGGTRLYRDNAFAVTGLPTNADGRAVRRHRQRLEARLAVEESLPADPESPLAGGFRKDEVRAAFEEFQDPRRRLVDELLWRWGEPGPDCGCPASVHQEHDDAVRFHAMALDAETGRGHATTDGRDILWQGAAGGWGLLLERPEFRLHIAHRIGELDDPRLGELCADDFLAALPRLLVSPFSELAADPDFRPRLAQVCAGWAEQTVFSGLFTELFEESVEETVRTITDGLRSVNDKKEAELFADATETVRREVLPAFERLGAFRAYVSDWRYDDVARIVAVGVGNLAVAMLGHYQFRRPTTPEKEAVVELAERAYEIAPEREVKAFKDNWDVIYDWSVGAVPTRPASGTAPSTDRVWPGCLLLGMALGVLVALWESYGWEGAWGGFLCMGLIALAVQKISRGYARFRLHRGRRRYR</sequence>
<feature type="transmembrane region" description="Helical" evidence="2">
    <location>
        <begin position="412"/>
        <end position="433"/>
    </location>
</feature>
<evidence type="ECO:0000256" key="2">
    <source>
        <dbReference type="SAM" id="Phobius"/>
    </source>
</evidence>
<evidence type="ECO:0000313" key="4">
    <source>
        <dbReference type="Proteomes" id="UP001596263"/>
    </source>
</evidence>
<keyword evidence="2" id="KW-1133">Transmembrane helix</keyword>
<accession>A0ABW0CB36</accession>
<dbReference type="Proteomes" id="UP001596263">
    <property type="component" value="Unassembled WGS sequence"/>
</dbReference>
<evidence type="ECO:0000313" key="3">
    <source>
        <dbReference type="EMBL" id="MFC5212759.1"/>
    </source>
</evidence>
<feature type="transmembrane region" description="Helical" evidence="2">
    <location>
        <begin position="385"/>
        <end position="406"/>
    </location>
</feature>
<evidence type="ECO:0000256" key="1">
    <source>
        <dbReference type="SAM" id="MobiDB-lite"/>
    </source>
</evidence>
<organism evidence="3 4">
    <name type="scientific">Streptomyces coerulescens</name>
    <dbReference type="NCBI Taxonomy" id="29304"/>
    <lineage>
        <taxon>Bacteria</taxon>
        <taxon>Bacillati</taxon>
        <taxon>Actinomycetota</taxon>
        <taxon>Actinomycetes</taxon>
        <taxon>Kitasatosporales</taxon>
        <taxon>Streptomycetaceae</taxon>
        <taxon>Streptomyces</taxon>
    </lineage>
</organism>
<dbReference type="EMBL" id="JBHSKM010000002">
    <property type="protein sequence ID" value="MFC5212759.1"/>
    <property type="molecule type" value="Genomic_DNA"/>
</dbReference>
<keyword evidence="2" id="KW-0812">Transmembrane</keyword>
<name>A0ABW0CB36_STRCD</name>
<gene>
    <name evidence="3" type="ORF">ACFPQ9_02810</name>
</gene>